<evidence type="ECO:0000259" key="1">
    <source>
        <dbReference type="Pfam" id="PF24218"/>
    </source>
</evidence>
<name>A0A6B0VHR0_9EURY</name>
<comment type="caution">
    <text evidence="2">The sequence shown here is derived from an EMBL/GenBank/DDBJ whole genome shotgun (WGS) entry which is preliminary data.</text>
</comment>
<dbReference type="SUPFAM" id="SSF46785">
    <property type="entry name" value="Winged helix' DNA-binding domain"/>
    <property type="match status" value="1"/>
</dbReference>
<dbReference type="AlphaFoldDB" id="A0A6B0VHR0"/>
<dbReference type="InterPro" id="IPR036390">
    <property type="entry name" value="WH_DNA-bd_sf"/>
</dbReference>
<dbReference type="RefSeq" id="WP_160061744.1">
    <property type="nucleotide sequence ID" value="NZ_WUYX01000004.1"/>
</dbReference>
<dbReference type="Proteomes" id="UP000434101">
    <property type="component" value="Unassembled WGS sequence"/>
</dbReference>
<protein>
    <submittedName>
        <fullName evidence="2">Transcriptional regulator TrmB</fullName>
    </submittedName>
</protein>
<dbReference type="InterPro" id="IPR055860">
    <property type="entry name" value="DUF7437"/>
</dbReference>
<keyword evidence="3" id="KW-1185">Reference proteome</keyword>
<gene>
    <name evidence="2" type="ORF">GS429_00725</name>
</gene>
<dbReference type="Pfam" id="PF24218">
    <property type="entry name" value="DUF7437"/>
    <property type="match status" value="1"/>
</dbReference>
<evidence type="ECO:0000313" key="2">
    <source>
        <dbReference type="EMBL" id="MXV60617.1"/>
    </source>
</evidence>
<organism evidence="2 3">
    <name type="scientific">Natronorubrum halalkaliphilum</name>
    <dbReference type="NCBI Taxonomy" id="2691917"/>
    <lineage>
        <taxon>Archaea</taxon>
        <taxon>Methanobacteriati</taxon>
        <taxon>Methanobacteriota</taxon>
        <taxon>Stenosarchaea group</taxon>
        <taxon>Halobacteria</taxon>
        <taxon>Halobacteriales</taxon>
        <taxon>Natrialbaceae</taxon>
        <taxon>Natronorubrum</taxon>
    </lineage>
</organism>
<sequence>MSTDDYIVSPPDPEATFTELLTYAELLNTPRLARLYSYILQNGPIGMEAIKRDLEMAHSTTYKYVGQLEEMDVLTRHDDGKAATVTVAPIHLEIETDHGEVTATPTLVDAIGRQLDNEDIRVFVERQGVAKLAAALHYTLRVMNGELTQRTAANKLDVHRIEGMTVITTLQDVVAEATAYDPYVERPK</sequence>
<feature type="domain" description="DUF7437" evidence="1">
    <location>
        <begin position="116"/>
        <end position="177"/>
    </location>
</feature>
<reference evidence="2 3" key="1">
    <citation type="submission" date="2020-01" db="EMBL/GenBank/DDBJ databases">
        <title>Natronorubrum sp. JWXQ-INN 674 isolated from Inner Mongolia Autonomous Region of China.</title>
        <authorList>
            <person name="Xue Q."/>
        </authorList>
    </citation>
    <scope>NUCLEOTIDE SEQUENCE [LARGE SCALE GENOMIC DNA]</scope>
    <source>
        <strain evidence="2 3">JWXQ-INN-674</strain>
    </source>
</reference>
<proteinExistence type="predicted"/>
<accession>A0A6B0VHR0</accession>
<evidence type="ECO:0000313" key="3">
    <source>
        <dbReference type="Proteomes" id="UP000434101"/>
    </source>
</evidence>
<dbReference type="EMBL" id="WUYX01000004">
    <property type="protein sequence ID" value="MXV60617.1"/>
    <property type="molecule type" value="Genomic_DNA"/>
</dbReference>